<protein>
    <submittedName>
        <fullName evidence="2">MinD-like ATPase involved in chromosome partitioning or flagellar assembly</fullName>
    </submittedName>
</protein>
<dbReference type="Proteomes" id="UP001519362">
    <property type="component" value="Unassembled WGS sequence"/>
</dbReference>
<feature type="region of interest" description="Disordered" evidence="1">
    <location>
        <begin position="83"/>
        <end position="165"/>
    </location>
</feature>
<comment type="caution">
    <text evidence="2">The sequence shown here is derived from an EMBL/GenBank/DDBJ whole genome shotgun (WGS) entry which is preliminary data.</text>
</comment>
<evidence type="ECO:0000313" key="2">
    <source>
        <dbReference type="EMBL" id="MBP2436358.1"/>
    </source>
</evidence>
<gene>
    <name evidence="2" type="ORF">JOF34_000944</name>
</gene>
<name>A0ABS4ZH78_9MICO</name>
<feature type="compositionally biased region" description="Low complexity" evidence="1">
    <location>
        <begin position="92"/>
        <end position="107"/>
    </location>
</feature>
<evidence type="ECO:0000313" key="3">
    <source>
        <dbReference type="Proteomes" id="UP001519362"/>
    </source>
</evidence>
<dbReference type="Gene3D" id="3.40.50.300">
    <property type="entry name" value="P-loop containing nucleotide triphosphate hydrolases"/>
    <property type="match status" value="1"/>
</dbReference>
<proteinExistence type="predicted"/>
<accession>A0ABS4ZH78</accession>
<dbReference type="EMBL" id="JAGIOL010000001">
    <property type="protein sequence ID" value="MBP2436358.1"/>
    <property type="molecule type" value="Genomic_DNA"/>
</dbReference>
<reference evidence="2 3" key="1">
    <citation type="submission" date="2021-03" db="EMBL/GenBank/DDBJ databases">
        <title>Sequencing the genomes of 1000 actinobacteria strains.</title>
        <authorList>
            <person name="Klenk H.-P."/>
        </authorList>
    </citation>
    <scope>NUCLEOTIDE SEQUENCE [LARGE SCALE GENOMIC DNA]</scope>
    <source>
        <strain evidence="2 3">DSM 24221</strain>
    </source>
</reference>
<dbReference type="PANTHER" id="PTHR43384:SF14">
    <property type="entry name" value="ESX-1 SECRETION-ASSOCIATED PROTEIN ESPI"/>
    <property type="match status" value="1"/>
</dbReference>
<organism evidence="2 3">
    <name type="scientific">Microbacterium amylolyticum</name>
    <dbReference type="NCBI Taxonomy" id="936337"/>
    <lineage>
        <taxon>Bacteria</taxon>
        <taxon>Bacillati</taxon>
        <taxon>Actinomycetota</taxon>
        <taxon>Actinomycetes</taxon>
        <taxon>Micrococcales</taxon>
        <taxon>Microbacteriaceae</taxon>
        <taxon>Microbacterium</taxon>
    </lineage>
</organism>
<evidence type="ECO:0000256" key="1">
    <source>
        <dbReference type="SAM" id="MobiDB-lite"/>
    </source>
</evidence>
<feature type="compositionally biased region" description="Low complexity" evidence="1">
    <location>
        <begin position="127"/>
        <end position="137"/>
    </location>
</feature>
<keyword evidence="3" id="KW-1185">Reference proteome</keyword>
<sequence length="478" mass="51743">MRESSNDDGLNATIHENGSAVLVVDETPRTIATSHAEDARREIVRMTAEIARQIGSPMRVIVSEPDGTWPLVVDGNENVEYAAPEGAPRPVPRAATPSPAASLPEESPITRQAPRDAATQSLPVIDPAAARARSSAPTLSPAGSAEKTPAGIATPRVSSREFADRRAQRETFLTGERDEQLEEPATRGFRGAMTRMGLRMAPGESERSERSDQMAVAQHWPGPRTIAVVNGKGGSGKTPTTILTAAVFARFGGAGVLAWDNNQTRGTLGWRTEQGAHDATLHDLLEASDHLLSAEAQAADVAHYVHHQRRDRFDVLRSQPIALAEEQRISADDVDHIHAVAARYYRLIVMDSGNDESDPLWRRMIDHTDQLVVATTTRDEHAEAGALLLDALAERDERSAQLAANAVTIVNQADSKAPTNEVRRVVEGYRKLTRDVVQIPFDPAIIDGHLHFAALRPDTQRAWLAATATIARGLVGEA</sequence>
<dbReference type="InterPro" id="IPR027417">
    <property type="entry name" value="P-loop_NTPase"/>
</dbReference>
<dbReference type="PANTHER" id="PTHR43384">
    <property type="entry name" value="SEPTUM SITE-DETERMINING PROTEIN MIND HOMOLOG, CHLOROPLASTIC-RELATED"/>
    <property type="match status" value="1"/>
</dbReference>
<dbReference type="InterPro" id="IPR050625">
    <property type="entry name" value="ParA/MinD_ATPase"/>
</dbReference>
<dbReference type="SUPFAM" id="SSF52540">
    <property type="entry name" value="P-loop containing nucleoside triphosphate hydrolases"/>
    <property type="match status" value="1"/>
</dbReference>
<dbReference type="RefSeq" id="WP_165136603.1">
    <property type="nucleotide sequence ID" value="NZ_CP049253.1"/>
</dbReference>